<keyword evidence="5" id="KW-1185">Reference proteome</keyword>
<dbReference type="OrthoDB" id="2143914at2759"/>
<evidence type="ECO:0000256" key="1">
    <source>
        <dbReference type="SAM" id="MobiDB-lite"/>
    </source>
</evidence>
<dbReference type="VEuPathDB" id="FungiDB:MSYG_3610"/>
<dbReference type="InterPro" id="IPR001005">
    <property type="entry name" value="SANT/Myb"/>
</dbReference>
<dbReference type="InterPro" id="IPR017930">
    <property type="entry name" value="Myb_dom"/>
</dbReference>
<dbReference type="PROSITE" id="PS50090">
    <property type="entry name" value="MYB_LIKE"/>
    <property type="match status" value="3"/>
</dbReference>
<dbReference type="GO" id="GO:0005634">
    <property type="term" value="C:nucleus"/>
    <property type="evidence" value="ECO:0007669"/>
    <property type="project" value="TreeGrafter"/>
</dbReference>
<feature type="domain" description="HTH myb-type" evidence="3">
    <location>
        <begin position="119"/>
        <end position="169"/>
    </location>
</feature>
<proteinExistence type="predicted"/>
<dbReference type="InterPro" id="IPR009057">
    <property type="entry name" value="Homeodomain-like_sf"/>
</dbReference>
<accession>A0A1M8AA14</accession>
<evidence type="ECO:0000313" key="4">
    <source>
        <dbReference type="EMBL" id="SHO79261.1"/>
    </source>
</evidence>
<reference evidence="5" key="1">
    <citation type="journal article" date="2017" name="Nucleic Acids Res.">
        <title>Proteogenomics produces comprehensive and highly accurate protein-coding gene annotation in a complete genome assembly of Malassezia sympodialis.</title>
        <authorList>
            <person name="Zhu Y."/>
            <person name="Engstroem P.G."/>
            <person name="Tellgren-Roth C."/>
            <person name="Baudo C.D."/>
            <person name="Kennell J.C."/>
            <person name="Sun S."/>
            <person name="Billmyre R.B."/>
            <person name="Schroeder M.S."/>
            <person name="Andersson A."/>
            <person name="Holm T."/>
            <person name="Sigurgeirsson B."/>
            <person name="Wu G."/>
            <person name="Sankaranarayanan S.R."/>
            <person name="Siddharthan R."/>
            <person name="Sanyal K."/>
            <person name="Lundeberg J."/>
            <person name="Nystedt B."/>
            <person name="Boekhout T."/>
            <person name="Dawson T.L. Jr."/>
            <person name="Heitman J."/>
            <person name="Scheynius A."/>
            <person name="Lehtioe J."/>
        </authorList>
    </citation>
    <scope>NUCLEOTIDE SEQUENCE [LARGE SCALE GENOMIC DNA]</scope>
    <source>
        <strain evidence="5">ATCC 42132</strain>
    </source>
</reference>
<dbReference type="Pfam" id="PF13921">
    <property type="entry name" value="Myb_DNA-bind_6"/>
    <property type="match status" value="1"/>
</dbReference>
<gene>
    <name evidence="4" type="ORF">MSYG_3610</name>
</gene>
<dbReference type="CDD" id="cd00167">
    <property type="entry name" value="SANT"/>
    <property type="match status" value="3"/>
</dbReference>
<feature type="compositionally biased region" description="Polar residues" evidence="1">
    <location>
        <begin position="302"/>
        <end position="355"/>
    </location>
</feature>
<feature type="region of interest" description="Disordered" evidence="1">
    <location>
        <begin position="280"/>
        <end position="355"/>
    </location>
</feature>
<evidence type="ECO:0000313" key="5">
    <source>
        <dbReference type="Proteomes" id="UP000186303"/>
    </source>
</evidence>
<feature type="domain" description="Myb-like" evidence="2">
    <location>
        <begin position="115"/>
        <end position="165"/>
    </location>
</feature>
<evidence type="ECO:0000259" key="3">
    <source>
        <dbReference type="PROSITE" id="PS51294"/>
    </source>
</evidence>
<dbReference type="Proteomes" id="UP000186303">
    <property type="component" value="Chromosome 6"/>
</dbReference>
<dbReference type="PANTHER" id="PTHR45614:SF51">
    <property type="entry name" value="MYB-LIKE DNA-BINDING PROTEIN BAS1"/>
    <property type="match status" value="1"/>
</dbReference>
<name>A0A1M8AA14_MALS4</name>
<organism evidence="4 5">
    <name type="scientific">Malassezia sympodialis (strain ATCC 42132)</name>
    <name type="common">Atopic eczema-associated yeast</name>
    <dbReference type="NCBI Taxonomy" id="1230383"/>
    <lineage>
        <taxon>Eukaryota</taxon>
        <taxon>Fungi</taxon>
        <taxon>Dikarya</taxon>
        <taxon>Basidiomycota</taxon>
        <taxon>Ustilaginomycotina</taxon>
        <taxon>Malasseziomycetes</taxon>
        <taxon>Malasseziales</taxon>
        <taxon>Malasseziaceae</taxon>
        <taxon>Malassezia</taxon>
    </lineage>
</organism>
<dbReference type="InterPro" id="IPR050560">
    <property type="entry name" value="MYB_TF"/>
</dbReference>
<dbReference type="GO" id="GO:0000981">
    <property type="term" value="F:DNA-binding transcription factor activity, RNA polymerase II-specific"/>
    <property type="evidence" value="ECO:0007669"/>
    <property type="project" value="TreeGrafter"/>
</dbReference>
<dbReference type="SMART" id="SM00717">
    <property type="entry name" value="SANT"/>
    <property type="match status" value="3"/>
</dbReference>
<sequence>MAPRPSAQSLYVDRRNWTPEEDALLIQAMSRFRFMQETRWTEVAGSIPGRTAKACRKRWVNGLNDRLKKGSWTSDEDARLREGVALLSNDWARIAEHVGQRSGDQCSKRWREVLDPAINKTCWTPEEDHMLIKLFEKHGSCWQEISTHFNNRRALQCRNRCCKLLGLHSHQRVKKTGLALPAASTPVPYIANNHEMPKVVSSMTDMKLPMDTNWQNQTVTSPIMMSTPTDTPLTAGVMPQMFELNGMNLSNNQVNMDYLNSDEKNTTHFLDAWNKVQGFSSTERKGTPASLSLSETEPPMGSQMTSPSVSTYSPTADLTLLPNSGSGASSLDGSPSTPFTAPTALQSNNTSTGLNQNFYPGTSMDVPDALFLSSPSLTVPSVNLDDSFKVPSAQPLMTGMVQLPTSIQELDIWTASNFLM</sequence>
<dbReference type="PANTHER" id="PTHR45614">
    <property type="entry name" value="MYB PROTEIN-RELATED"/>
    <property type="match status" value="1"/>
</dbReference>
<dbReference type="AlphaFoldDB" id="A0A1M8AA14"/>
<dbReference type="EMBL" id="LT671826">
    <property type="protein sequence ID" value="SHO79261.1"/>
    <property type="molecule type" value="Genomic_DNA"/>
</dbReference>
<dbReference type="SUPFAM" id="SSF46689">
    <property type="entry name" value="Homeodomain-like"/>
    <property type="match status" value="2"/>
</dbReference>
<feature type="domain" description="HTH myb-type" evidence="3">
    <location>
        <begin position="14"/>
        <end position="59"/>
    </location>
</feature>
<dbReference type="Pfam" id="PF00249">
    <property type="entry name" value="Myb_DNA-binding"/>
    <property type="match status" value="1"/>
</dbReference>
<feature type="domain" description="Myb-like" evidence="2">
    <location>
        <begin position="9"/>
        <end position="63"/>
    </location>
</feature>
<dbReference type="PROSITE" id="PS51294">
    <property type="entry name" value="HTH_MYB"/>
    <property type="match status" value="3"/>
</dbReference>
<dbReference type="Gene3D" id="1.10.10.60">
    <property type="entry name" value="Homeodomain-like"/>
    <property type="match status" value="3"/>
</dbReference>
<dbReference type="GO" id="GO:0000978">
    <property type="term" value="F:RNA polymerase II cis-regulatory region sequence-specific DNA binding"/>
    <property type="evidence" value="ECO:0007669"/>
    <property type="project" value="TreeGrafter"/>
</dbReference>
<protein>
    <submittedName>
        <fullName evidence="4">Similar to S.cerevisiae protein BAS1 (Myb-related transcription factor)</fullName>
    </submittedName>
</protein>
<feature type="domain" description="HTH myb-type" evidence="3">
    <location>
        <begin position="64"/>
        <end position="118"/>
    </location>
</feature>
<feature type="domain" description="Myb-like" evidence="2">
    <location>
        <begin position="64"/>
        <end position="114"/>
    </location>
</feature>
<dbReference type="STRING" id="1230383.A0A1M8AA14"/>
<evidence type="ECO:0000259" key="2">
    <source>
        <dbReference type="PROSITE" id="PS50090"/>
    </source>
</evidence>